<keyword evidence="2" id="KW-1185">Reference proteome</keyword>
<dbReference type="AlphaFoldDB" id="A0A9W8LPK2"/>
<dbReference type="EMBL" id="JANBUM010000023">
    <property type="protein sequence ID" value="KAJ2787423.1"/>
    <property type="molecule type" value="Genomic_DNA"/>
</dbReference>
<evidence type="ECO:0000313" key="2">
    <source>
        <dbReference type="Proteomes" id="UP001140172"/>
    </source>
</evidence>
<organism evidence="1 2">
    <name type="scientific">Coemansia interrupta</name>
    <dbReference type="NCBI Taxonomy" id="1126814"/>
    <lineage>
        <taxon>Eukaryota</taxon>
        <taxon>Fungi</taxon>
        <taxon>Fungi incertae sedis</taxon>
        <taxon>Zoopagomycota</taxon>
        <taxon>Kickxellomycotina</taxon>
        <taxon>Kickxellomycetes</taxon>
        <taxon>Kickxellales</taxon>
        <taxon>Kickxellaceae</taxon>
        <taxon>Coemansia</taxon>
    </lineage>
</organism>
<gene>
    <name evidence="1" type="primary">NRK1</name>
    <name evidence="1" type="ORF">GGI15_000725</name>
</gene>
<reference evidence="1" key="1">
    <citation type="submission" date="2022-07" db="EMBL/GenBank/DDBJ databases">
        <title>Phylogenomic reconstructions and comparative analyses of Kickxellomycotina fungi.</title>
        <authorList>
            <person name="Reynolds N.K."/>
            <person name="Stajich J.E."/>
            <person name="Barry K."/>
            <person name="Grigoriev I.V."/>
            <person name="Crous P."/>
            <person name="Smith M.E."/>
        </authorList>
    </citation>
    <scope>NUCLEOTIDE SEQUENCE</scope>
    <source>
        <strain evidence="1">BCRC 34489</strain>
    </source>
</reference>
<dbReference type="InterPro" id="IPR027417">
    <property type="entry name" value="P-loop_NTPase"/>
</dbReference>
<dbReference type="OrthoDB" id="10041966at2759"/>
<dbReference type="Gene3D" id="3.40.50.300">
    <property type="entry name" value="P-loop containing nucleotide triphosphate hydrolases"/>
    <property type="match status" value="2"/>
</dbReference>
<protein>
    <submittedName>
        <fullName evidence="1">Ribosylnicotinamide kinase</fullName>
    </submittedName>
</protein>
<dbReference type="GO" id="GO:0016301">
    <property type="term" value="F:kinase activity"/>
    <property type="evidence" value="ECO:0007669"/>
    <property type="project" value="UniProtKB-KW"/>
</dbReference>
<accession>A0A9W8LPK2</accession>
<sequence>MSNVIVLGLSGPSCSGKTTLALSLIKLIPNTVVIHQDNYYKNDDLIPVDCETEQQDWDCPAAFDMEKLSRREAREGYATKDGVWTDPPGYFDSIVWPNFTKYNSGFVTRFPEILSDDVVQMTKNSALGKDENNEPSYWNNKVVICSSDMPAGLALGLCTRLVLAEWQQRRSGFERGDDN</sequence>
<evidence type="ECO:0000313" key="1">
    <source>
        <dbReference type="EMBL" id="KAJ2787423.1"/>
    </source>
</evidence>
<dbReference type="SUPFAM" id="SSF52540">
    <property type="entry name" value="P-loop containing nucleoside triphosphate hydrolases"/>
    <property type="match status" value="1"/>
</dbReference>
<name>A0A9W8LPK2_9FUNG</name>
<dbReference type="PANTHER" id="PTHR10285">
    <property type="entry name" value="URIDINE KINASE"/>
    <property type="match status" value="1"/>
</dbReference>
<proteinExistence type="predicted"/>
<keyword evidence="1" id="KW-0808">Transferase</keyword>
<comment type="caution">
    <text evidence="1">The sequence shown here is derived from an EMBL/GenBank/DDBJ whole genome shotgun (WGS) entry which is preliminary data.</text>
</comment>
<dbReference type="Proteomes" id="UP001140172">
    <property type="component" value="Unassembled WGS sequence"/>
</dbReference>
<dbReference type="PRINTS" id="PR00988">
    <property type="entry name" value="URIDINKINASE"/>
</dbReference>
<keyword evidence="1" id="KW-0418">Kinase</keyword>